<reference evidence="2 3" key="1">
    <citation type="submission" date="2019-09" db="EMBL/GenBank/DDBJ databases">
        <authorList>
            <person name="Kevbrin V."/>
            <person name="Grouzdev D.S."/>
        </authorList>
    </citation>
    <scope>NUCLEOTIDE SEQUENCE [LARGE SCALE GENOMIC DNA]</scope>
    <source>
        <strain evidence="2 3">G-192</strain>
    </source>
</reference>
<feature type="signal peptide" evidence="1">
    <location>
        <begin position="1"/>
        <end position="20"/>
    </location>
</feature>
<keyword evidence="3" id="KW-1185">Reference proteome</keyword>
<comment type="caution">
    <text evidence="2">The sequence shown here is derived from an EMBL/GenBank/DDBJ whole genome shotgun (WGS) entry which is preliminary data.</text>
</comment>
<dbReference type="Proteomes" id="UP000325122">
    <property type="component" value="Unassembled WGS sequence"/>
</dbReference>
<evidence type="ECO:0000313" key="3">
    <source>
        <dbReference type="Proteomes" id="UP000325122"/>
    </source>
</evidence>
<name>A0A5M6ZJ31_9PROT</name>
<proteinExistence type="predicted"/>
<gene>
    <name evidence="2" type="ORF">F1654_07805</name>
</gene>
<evidence type="ECO:0000256" key="1">
    <source>
        <dbReference type="SAM" id="SignalP"/>
    </source>
</evidence>
<keyword evidence="1" id="KW-0732">Signal</keyword>
<dbReference type="InterPro" id="IPR022269">
    <property type="entry name" value="SO_2930-like_C"/>
</dbReference>
<sequence length="388" mass="40777">MARAASAILGLVLGALMALAACAPAPEGGAPEPAYIAEGRPQSLDAWGQIARRGGQLVLGEGVTAYELNTALFSDHAVKLRTVWMPDGAGPAQYHERAVFEFPAGTVITKTFFYPLAGGGFDQVSDAGVLSDHFDGAALDLTGLRLIETRVLVRREAGWEALPYLWDDAQTGASLARTGAMLDLTLISAAGSARDFPYAVPDVNQCAACHVTDARDGAVRPIGPAARHLNRDFLYAHGSANQIAHWSETGLLTGAPEPDAAPRAARWHGQANLSGLQLERAARAYIDINCAHCHSRTGPARTSGLYLEPWEPDGPNLGRCKPPIAAGRGTGGRLHSIVPGDSDRSIFVYRMETERVGAMMPELGRAVADGPGVALIAAWIDAMAGGCG</sequence>
<dbReference type="EMBL" id="VWOJ01000002">
    <property type="protein sequence ID" value="KAA5803697.1"/>
    <property type="molecule type" value="Genomic_DNA"/>
</dbReference>
<accession>A0A5M6ZJ31</accession>
<evidence type="ECO:0000313" key="2">
    <source>
        <dbReference type="EMBL" id="KAA5803697.1"/>
    </source>
</evidence>
<dbReference type="PROSITE" id="PS51257">
    <property type="entry name" value="PROKAR_LIPOPROTEIN"/>
    <property type="match status" value="1"/>
</dbReference>
<dbReference type="AlphaFoldDB" id="A0A5M6ZJ31"/>
<dbReference type="RefSeq" id="WP_150022965.1">
    <property type="nucleotide sequence ID" value="NZ_VWOJ01000002.1"/>
</dbReference>
<protein>
    <recommendedName>
        <fullName evidence="4">Cytochrome c domain-containing protein</fullName>
    </recommendedName>
</protein>
<organism evidence="2 3">
    <name type="scientific">Alkalicaulis satelles</name>
    <dbReference type="NCBI Taxonomy" id="2609175"/>
    <lineage>
        <taxon>Bacteria</taxon>
        <taxon>Pseudomonadati</taxon>
        <taxon>Pseudomonadota</taxon>
        <taxon>Alphaproteobacteria</taxon>
        <taxon>Maricaulales</taxon>
        <taxon>Maricaulaceae</taxon>
        <taxon>Alkalicaulis</taxon>
    </lineage>
</organism>
<feature type="chain" id="PRO_5024462270" description="Cytochrome c domain-containing protein" evidence="1">
    <location>
        <begin position="21"/>
        <end position="388"/>
    </location>
</feature>
<dbReference type="NCBIfam" id="TIGR03806">
    <property type="entry name" value="chp_HNE_0200"/>
    <property type="match status" value="1"/>
</dbReference>
<evidence type="ECO:0008006" key="4">
    <source>
        <dbReference type="Google" id="ProtNLM"/>
    </source>
</evidence>